<keyword evidence="6" id="KW-1133">Transmembrane helix</keyword>
<dbReference type="GO" id="GO:0005886">
    <property type="term" value="C:plasma membrane"/>
    <property type="evidence" value="ECO:0007669"/>
    <property type="project" value="UniProtKB-SubCell"/>
</dbReference>
<evidence type="ECO:0000313" key="9">
    <source>
        <dbReference type="Proteomes" id="UP000178869"/>
    </source>
</evidence>
<dbReference type="Pfam" id="PF00535">
    <property type="entry name" value="Glycos_transf_2"/>
    <property type="match status" value="1"/>
</dbReference>
<dbReference type="PANTHER" id="PTHR43646:SF2">
    <property type="entry name" value="GLYCOSYLTRANSFERASE 2-LIKE DOMAIN-CONTAINING PROTEIN"/>
    <property type="match status" value="1"/>
</dbReference>
<evidence type="ECO:0000256" key="3">
    <source>
        <dbReference type="ARBA" id="ARBA00022676"/>
    </source>
</evidence>
<sequence length="238" mass="27114">MFSFIVPAYNEEKYIEDCLNSIYAVDGFGDSEVIVVDNASNDKTAEIVKAKFLHANLIRESRKGTGWAREAGFRASRGDFLAFIDADNQLPKDWLNLANKLIDSHKKYVAFSGPYIQDVIKTYGSFVYNLFYIPIAGVMDFLGLGGILFGGNMLIKRFALEKIGGFDTHIVFWGDDTLIAKRLRKIGRISFSNRLYVYSSGRRLQKQGLVRSGLLYLLNGFWVVIFNKPFHNTYKPYR</sequence>
<keyword evidence="4" id="KW-0808">Transferase</keyword>
<evidence type="ECO:0000256" key="1">
    <source>
        <dbReference type="ARBA" id="ARBA00004236"/>
    </source>
</evidence>
<comment type="caution">
    <text evidence="8">The sequence shown here is derived from an EMBL/GenBank/DDBJ whole genome shotgun (WGS) entry which is preliminary data.</text>
</comment>
<dbReference type="AlphaFoldDB" id="A0A1G2PG50"/>
<comment type="subcellular location">
    <subcellularLocation>
        <location evidence="1">Cell membrane</location>
    </subcellularLocation>
</comment>
<feature type="transmembrane region" description="Helical" evidence="6">
    <location>
        <begin position="131"/>
        <end position="155"/>
    </location>
</feature>
<keyword evidence="2" id="KW-1003">Cell membrane</keyword>
<dbReference type="CDD" id="cd00761">
    <property type="entry name" value="Glyco_tranf_GTA_type"/>
    <property type="match status" value="1"/>
</dbReference>
<keyword evidence="5 6" id="KW-0472">Membrane</keyword>
<dbReference type="InterPro" id="IPR029044">
    <property type="entry name" value="Nucleotide-diphossugar_trans"/>
</dbReference>
<evidence type="ECO:0000256" key="2">
    <source>
        <dbReference type="ARBA" id="ARBA00022475"/>
    </source>
</evidence>
<dbReference type="PANTHER" id="PTHR43646">
    <property type="entry name" value="GLYCOSYLTRANSFERASE"/>
    <property type="match status" value="1"/>
</dbReference>
<evidence type="ECO:0000256" key="6">
    <source>
        <dbReference type="SAM" id="Phobius"/>
    </source>
</evidence>
<dbReference type="SUPFAM" id="SSF53448">
    <property type="entry name" value="Nucleotide-diphospho-sugar transferases"/>
    <property type="match status" value="1"/>
</dbReference>
<proteinExistence type="predicted"/>
<keyword evidence="6" id="KW-0812">Transmembrane</keyword>
<dbReference type="InterPro" id="IPR001173">
    <property type="entry name" value="Glyco_trans_2-like"/>
</dbReference>
<evidence type="ECO:0000313" key="8">
    <source>
        <dbReference type="EMBL" id="OHA47326.1"/>
    </source>
</evidence>
<protein>
    <recommendedName>
        <fullName evidence="7">Glycosyltransferase 2-like domain-containing protein</fullName>
    </recommendedName>
</protein>
<reference evidence="8 9" key="1">
    <citation type="journal article" date="2016" name="Nat. Commun.">
        <title>Thousands of microbial genomes shed light on interconnected biogeochemical processes in an aquifer system.</title>
        <authorList>
            <person name="Anantharaman K."/>
            <person name="Brown C.T."/>
            <person name="Hug L.A."/>
            <person name="Sharon I."/>
            <person name="Castelle C.J."/>
            <person name="Probst A.J."/>
            <person name="Thomas B.C."/>
            <person name="Singh A."/>
            <person name="Wilkins M.J."/>
            <person name="Karaoz U."/>
            <person name="Brodie E.L."/>
            <person name="Williams K.H."/>
            <person name="Hubbard S.S."/>
            <person name="Banfield J.F."/>
        </authorList>
    </citation>
    <scope>NUCLEOTIDE SEQUENCE [LARGE SCALE GENOMIC DNA]</scope>
</reference>
<dbReference type="GO" id="GO:0016757">
    <property type="term" value="F:glycosyltransferase activity"/>
    <property type="evidence" value="ECO:0007669"/>
    <property type="project" value="UniProtKB-KW"/>
</dbReference>
<name>A0A1G2PG50_9BACT</name>
<gene>
    <name evidence="8" type="ORF">A2828_03470</name>
</gene>
<dbReference type="EMBL" id="MHSR01000002">
    <property type="protein sequence ID" value="OHA47326.1"/>
    <property type="molecule type" value="Genomic_DNA"/>
</dbReference>
<feature type="transmembrane region" description="Helical" evidence="6">
    <location>
        <begin position="208"/>
        <end position="226"/>
    </location>
</feature>
<organism evidence="8 9">
    <name type="scientific">Candidatus Terrybacteria bacterium RIFCSPHIGHO2_01_FULL_43_35</name>
    <dbReference type="NCBI Taxonomy" id="1802361"/>
    <lineage>
        <taxon>Bacteria</taxon>
        <taxon>Candidatus Terryibacteriota</taxon>
    </lineage>
</organism>
<keyword evidence="3" id="KW-0328">Glycosyltransferase</keyword>
<dbReference type="Proteomes" id="UP000178869">
    <property type="component" value="Unassembled WGS sequence"/>
</dbReference>
<evidence type="ECO:0000256" key="4">
    <source>
        <dbReference type="ARBA" id="ARBA00022679"/>
    </source>
</evidence>
<feature type="domain" description="Glycosyltransferase 2-like" evidence="7">
    <location>
        <begin position="3"/>
        <end position="163"/>
    </location>
</feature>
<dbReference type="Gene3D" id="3.90.550.10">
    <property type="entry name" value="Spore Coat Polysaccharide Biosynthesis Protein SpsA, Chain A"/>
    <property type="match status" value="1"/>
</dbReference>
<evidence type="ECO:0000256" key="5">
    <source>
        <dbReference type="ARBA" id="ARBA00023136"/>
    </source>
</evidence>
<accession>A0A1G2PG50</accession>
<evidence type="ECO:0000259" key="7">
    <source>
        <dbReference type="Pfam" id="PF00535"/>
    </source>
</evidence>